<feature type="modified residue" description="4-aspartylphosphate" evidence="6">
    <location>
        <position position="51"/>
    </location>
</feature>
<feature type="domain" description="OmpR/PhoB-type" evidence="9">
    <location>
        <begin position="127"/>
        <end position="225"/>
    </location>
</feature>
<keyword evidence="5" id="KW-0804">Transcription</keyword>
<dbReference type="SUPFAM" id="SSF52172">
    <property type="entry name" value="CheY-like"/>
    <property type="match status" value="1"/>
</dbReference>
<dbReference type="GO" id="GO:0000156">
    <property type="term" value="F:phosphorelay response regulator activity"/>
    <property type="evidence" value="ECO:0007669"/>
    <property type="project" value="TreeGrafter"/>
</dbReference>
<dbReference type="EMBL" id="JARQBJ010000002">
    <property type="protein sequence ID" value="MDT2809937.1"/>
    <property type="molecule type" value="Genomic_DNA"/>
</dbReference>
<comment type="caution">
    <text evidence="10">The sequence shown here is derived from an EMBL/GenBank/DDBJ whole genome shotgun (WGS) entry which is preliminary data.</text>
</comment>
<evidence type="ECO:0000256" key="6">
    <source>
        <dbReference type="PROSITE-ProRule" id="PRU00169"/>
    </source>
</evidence>
<evidence type="ECO:0000313" key="10">
    <source>
        <dbReference type="EMBL" id="MDT2809937.1"/>
    </source>
</evidence>
<feature type="DNA-binding region" description="OmpR/PhoB-type" evidence="7">
    <location>
        <begin position="127"/>
        <end position="225"/>
    </location>
</feature>
<dbReference type="CDD" id="cd18159">
    <property type="entry name" value="REC_OmpR_NsrR-like"/>
    <property type="match status" value="1"/>
</dbReference>
<dbReference type="Gene3D" id="6.10.250.690">
    <property type="match status" value="1"/>
</dbReference>
<dbReference type="GO" id="GO:0032993">
    <property type="term" value="C:protein-DNA complex"/>
    <property type="evidence" value="ECO:0007669"/>
    <property type="project" value="TreeGrafter"/>
</dbReference>
<dbReference type="GO" id="GO:0005829">
    <property type="term" value="C:cytosol"/>
    <property type="evidence" value="ECO:0007669"/>
    <property type="project" value="TreeGrafter"/>
</dbReference>
<dbReference type="Gene3D" id="1.10.10.10">
    <property type="entry name" value="Winged helix-like DNA-binding domain superfamily/Winged helix DNA-binding domain"/>
    <property type="match status" value="1"/>
</dbReference>
<dbReference type="InterPro" id="IPR039420">
    <property type="entry name" value="WalR-like"/>
</dbReference>
<accession>A0AAW8TZU1</accession>
<dbReference type="AlphaFoldDB" id="A0AAW8TZU1"/>
<evidence type="ECO:0000256" key="7">
    <source>
        <dbReference type="PROSITE-ProRule" id="PRU01091"/>
    </source>
</evidence>
<dbReference type="GO" id="GO:0000976">
    <property type="term" value="F:transcription cis-regulatory region binding"/>
    <property type="evidence" value="ECO:0007669"/>
    <property type="project" value="TreeGrafter"/>
</dbReference>
<keyword evidence="3" id="KW-0805">Transcription regulation</keyword>
<reference evidence="10" key="1">
    <citation type="submission" date="2023-03" db="EMBL/GenBank/DDBJ databases">
        <authorList>
            <person name="Shen W."/>
            <person name="Cai J."/>
        </authorList>
    </citation>
    <scope>NUCLEOTIDE SEQUENCE</scope>
    <source>
        <strain evidence="10">B226-2</strain>
    </source>
</reference>
<gene>
    <name evidence="10" type="ORF">P7H43_05535</name>
</gene>
<dbReference type="Gene3D" id="3.40.50.2300">
    <property type="match status" value="1"/>
</dbReference>
<dbReference type="InterPro" id="IPR001789">
    <property type="entry name" value="Sig_transdc_resp-reg_receiver"/>
</dbReference>
<evidence type="ECO:0000256" key="5">
    <source>
        <dbReference type="ARBA" id="ARBA00023163"/>
    </source>
</evidence>
<dbReference type="PANTHER" id="PTHR48111">
    <property type="entry name" value="REGULATOR OF RPOS"/>
    <property type="match status" value="1"/>
</dbReference>
<dbReference type="InterPro" id="IPR001867">
    <property type="entry name" value="OmpR/PhoB-type_DNA-bd"/>
</dbReference>
<name>A0AAW8TZU1_9ENTE</name>
<organism evidence="10 11">
    <name type="scientific">Enterococcus asini</name>
    <dbReference type="NCBI Taxonomy" id="57732"/>
    <lineage>
        <taxon>Bacteria</taxon>
        <taxon>Bacillati</taxon>
        <taxon>Bacillota</taxon>
        <taxon>Bacilli</taxon>
        <taxon>Lactobacillales</taxon>
        <taxon>Enterococcaceae</taxon>
        <taxon>Enterococcus</taxon>
    </lineage>
</organism>
<proteinExistence type="predicted"/>
<dbReference type="GO" id="GO:0006355">
    <property type="term" value="P:regulation of DNA-templated transcription"/>
    <property type="evidence" value="ECO:0007669"/>
    <property type="project" value="InterPro"/>
</dbReference>
<evidence type="ECO:0000313" key="11">
    <source>
        <dbReference type="Proteomes" id="UP001256711"/>
    </source>
</evidence>
<dbReference type="PROSITE" id="PS50110">
    <property type="entry name" value="RESPONSE_REGULATORY"/>
    <property type="match status" value="1"/>
</dbReference>
<evidence type="ECO:0000256" key="1">
    <source>
        <dbReference type="ARBA" id="ARBA00022553"/>
    </source>
</evidence>
<dbReference type="Pfam" id="PF00072">
    <property type="entry name" value="Response_reg"/>
    <property type="match status" value="1"/>
</dbReference>
<evidence type="ECO:0000256" key="3">
    <source>
        <dbReference type="ARBA" id="ARBA00023015"/>
    </source>
</evidence>
<keyword evidence="4 7" id="KW-0238">DNA-binding</keyword>
<feature type="domain" description="Response regulatory" evidence="8">
    <location>
        <begin position="2"/>
        <end position="115"/>
    </location>
</feature>
<evidence type="ECO:0000259" key="9">
    <source>
        <dbReference type="PROSITE" id="PS51755"/>
    </source>
</evidence>
<evidence type="ECO:0000259" key="8">
    <source>
        <dbReference type="PROSITE" id="PS50110"/>
    </source>
</evidence>
<sequence>MKIFLIEDDTALAKVVKDAIQKYGFEVEQAQDFAKLTEEFQRVQPDLVLMDINLPYFDGFYWTRQLRLLSNLPIIFLSARDHPMDQVMAMEYGGDDYLVKPFDNEVLVAKIKSQLRRAYGEYSVAGERIFSFHELQYFPERLEVHFGDQKEYLTKKEGELLELLIEHAPRIVKRETFLMKLWDDERFVDDNTLSVNMGRLRKKLEDMGLVDKIQTLRGQGYQLVWEVEK</sequence>
<dbReference type="RefSeq" id="WP_118339607.1">
    <property type="nucleotide sequence ID" value="NZ_CABJBY010000002.1"/>
</dbReference>
<evidence type="ECO:0000256" key="4">
    <source>
        <dbReference type="ARBA" id="ARBA00023125"/>
    </source>
</evidence>
<dbReference type="PANTHER" id="PTHR48111:SF31">
    <property type="entry name" value="TRANSCRIPTIONAL REGULATORY PROTEIN YXDJ"/>
    <property type="match status" value="1"/>
</dbReference>
<keyword evidence="1 6" id="KW-0597">Phosphoprotein</keyword>
<protein>
    <submittedName>
        <fullName evidence="10">Response regulator transcription factor</fullName>
    </submittedName>
</protein>
<dbReference type="Pfam" id="PF00486">
    <property type="entry name" value="Trans_reg_C"/>
    <property type="match status" value="1"/>
</dbReference>
<dbReference type="InterPro" id="IPR011006">
    <property type="entry name" value="CheY-like_superfamily"/>
</dbReference>
<dbReference type="SUPFAM" id="SSF46894">
    <property type="entry name" value="C-terminal effector domain of the bipartite response regulators"/>
    <property type="match status" value="1"/>
</dbReference>
<dbReference type="SMART" id="SM00448">
    <property type="entry name" value="REC"/>
    <property type="match status" value="1"/>
</dbReference>
<dbReference type="Proteomes" id="UP001256711">
    <property type="component" value="Unassembled WGS sequence"/>
</dbReference>
<keyword evidence="2" id="KW-0902">Two-component regulatory system</keyword>
<dbReference type="PROSITE" id="PS51755">
    <property type="entry name" value="OMPR_PHOB"/>
    <property type="match status" value="1"/>
</dbReference>
<dbReference type="CDD" id="cd00383">
    <property type="entry name" value="trans_reg_C"/>
    <property type="match status" value="1"/>
</dbReference>
<evidence type="ECO:0000256" key="2">
    <source>
        <dbReference type="ARBA" id="ARBA00023012"/>
    </source>
</evidence>
<dbReference type="InterPro" id="IPR016032">
    <property type="entry name" value="Sig_transdc_resp-reg_C-effctor"/>
</dbReference>
<dbReference type="SMART" id="SM00862">
    <property type="entry name" value="Trans_reg_C"/>
    <property type="match status" value="1"/>
</dbReference>
<dbReference type="InterPro" id="IPR036388">
    <property type="entry name" value="WH-like_DNA-bd_sf"/>
</dbReference>